<dbReference type="Gene3D" id="3.40.50.300">
    <property type="entry name" value="P-loop containing nucleotide triphosphate hydrolases"/>
    <property type="match status" value="1"/>
</dbReference>
<dbReference type="RefSeq" id="XP_004361887.1">
    <property type="nucleotide sequence ID" value="XM_004361830.1"/>
</dbReference>
<dbReference type="Proteomes" id="UP000007797">
    <property type="component" value="Unassembled WGS sequence"/>
</dbReference>
<dbReference type="OrthoDB" id="2429079at2759"/>
<dbReference type="AlphaFoldDB" id="F4PKB2"/>
<accession>F4PKB2</accession>
<keyword evidence="3" id="KW-1185">Reference proteome</keyword>
<dbReference type="InterPro" id="IPR027417">
    <property type="entry name" value="P-loop_NTPase"/>
</dbReference>
<organism evidence="2 3">
    <name type="scientific">Cavenderia fasciculata</name>
    <name type="common">Slime mold</name>
    <name type="synonym">Dictyostelium fasciculatum</name>
    <dbReference type="NCBI Taxonomy" id="261658"/>
    <lineage>
        <taxon>Eukaryota</taxon>
        <taxon>Amoebozoa</taxon>
        <taxon>Evosea</taxon>
        <taxon>Eumycetozoa</taxon>
        <taxon>Dictyostelia</taxon>
        <taxon>Acytosteliales</taxon>
        <taxon>Cavenderiaceae</taxon>
        <taxon>Cavenderia</taxon>
    </lineage>
</organism>
<feature type="compositionally biased region" description="Acidic residues" evidence="1">
    <location>
        <begin position="352"/>
        <end position="371"/>
    </location>
</feature>
<evidence type="ECO:0000313" key="3">
    <source>
        <dbReference type="Proteomes" id="UP000007797"/>
    </source>
</evidence>
<protein>
    <submittedName>
        <fullName evidence="2">Uncharacterized protein</fullName>
    </submittedName>
</protein>
<dbReference type="SUPFAM" id="SSF52540">
    <property type="entry name" value="P-loop containing nucleoside triphosphate hydrolases"/>
    <property type="match status" value="1"/>
</dbReference>
<feature type="region of interest" description="Disordered" evidence="1">
    <location>
        <begin position="346"/>
        <end position="371"/>
    </location>
</feature>
<proteinExistence type="predicted"/>
<name>F4PKB2_CACFS</name>
<evidence type="ECO:0000313" key="2">
    <source>
        <dbReference type="EMBL" id="EGG24036.1"/>
    </source>
</evidence>
<dbReference type="GeneID" id="14876440"/>
<dbReference type="EMBL" id="GL883007">
    <property type="protein sequence ID" value="EGG24036.1"/>
    <property type="molecule type" value="Genomic_DNA"/>
</dbReference>
<dbReference type="KEGG" id="dfa:DFA_06174"/>
<evidence type="ECO:0000256" key="1">
    <source>
        <dbReference type="SAM" id="MobiDB-lite"/>
    </source>
</evidence>
<gene>
    <name evidence="2" type="ORF">DFA_06174</name>
</gene>
<sequence length="371" mass="41513">MVYNQLSFSKQNSQKSIRLELNSADQKANPIMVVAGAPGTGKSRLLVEYPALLRGDLSPLSQIHHVDLFTTYGNGSHFSQDEISMGIEESFSLRVLAAYFGIEFNVVLTKFKLSKIRLTLYETLNAIKTLEKKDQIGIYLSIDEFQRLLGETGSDQEKRGNLKKLVRAIGSIQCSPPKGVFVVSLIGGTLLTPLQKAISMDSAYPTMQINIPLIHHTSDIQNIVDTTGAKVFSENHHFQTALLYIGGWPRALDEKSIDSSTINQEYQKVKGSVKDWKGLTIPKEARVIQYLCTVLPCEYAPQCKDYIVISANNHFSHFGSIFSQVIPQYAASFTTPWVTFTTSTTDRRITESTEDDAMTTDEDYDMKEEEE</sequence>
<reference evidence="3" key="1">
    <citation type="journal article" date="2011" name="Genome Res.">
        <title>Phylogeny-wide analysis of social amoeba genomes highlights ancient origins for complex intercellular communication.</title>
        <authorList>
            <person name="Heidel A.J."/>
            <person name="Lawal H.M."/>
            <person name="Felder M."/>
            <person name="Schilde C."/>
            <person name="Helps N.R."/>
            <person name="Tunggal B."/>
            <person name="Rivero F."/>
            <person name="John U."/>
            <person name="Schleicher M."/>
            <person name="Eichinger L."/>
            <person name="Platzer M."/>
            <person name="Noegel A.A."/>
            <person name="Schaap P."/>
            <person name="Gloeckner G."/>
        </authorList>
    </citation>
    <scope>NUCLEOTIDE SEQUENCE [LARGE SCALE GENOMIC DNA]</scope>
    <source>
        <strain evidence="3">SH3</strain>
    </source>
</reference>